<accession>A0AAV9K1E8</accession>
<dbReference type="EMBL" id="JAWPEI010000035">
    <property type="protein sequence ID" value="KAK4706986.1"/>
    <property type="molecule type" value="Genomic_DNA"/>
</dbReference>
<proteinExistence type="predicted"/>
<sequence length="77" mass="8897">MDPREGNSHSPPGQTDIFSSKAQGESAVPLVQPPRYLLKLEEIQYHLPHQFHRYLRKLGTQDLQYLSFLHKRLGSRG</sequence>
<keyword evidence="3" id="KW-1185">Reference proteome</keyword>
<reference evidence="2 3" key="1">
    <citation type="submission" date="2023-10" db="EMBL/GenBank/DDBJ databases">
        <title>Genome-Wide Identification Analysis in wild type Solanum Pinnatisectum Reveals Some Genes Defensing Phytophthora Infestans.</title>
        <authorList>
            <person name="Sun C."/>
        </authorList>
    </citation>
    <scope>NUCLEOTIDE SEQUENCE [LARGE SCALE GENOMIC DNA]</scope>
    <source>
        <strain evidence="2">LQN</strain>
        <tissue evidence="2">Leaf</tissue>
    </source>
</reference>
<evidence type="ECO:0000313" key="3">
    <source>
        <dbReference type="Proteomes" id="UP001311915"/>
    </source>
</evidence>
<evidence type="ECO:0000256" key="1">
    <source>
        <dbReference type="SAM" id="MobiDB-lite"/>
    </source>
</evidence>
<comment type="caution">
    <text evidence="2">The sequence shown here is derived from an EMBL/GenBank/DDBJ whole genome shotgun (WGS) entry which is preliminary data.</text>
</comment>
<dbReference type="AlphaFoldDB" id="A0AAV9K1E8"/>
<gene>
    <name evidence="2" type="ORF">R3W88_033458</name>
</gene>
<feature type="compositionally biased region" description="Polar residues" evidence="1">
    <location>
        <begin position="8"/>
        <end position="23"/>
    </location>
</feature>
<organism evidence="2 3">
    <name type="scientific">Solanum pinnatisectum</name>
    <name type="common">tansyleaf nightshade</name>
    <dbReference type="NCBI Taxonomy" id="50273"/>
    <lineage>
        <taxon>Eukaryota</taxon>
        <taxon>Viridiplantae</taxon>
        <taxon>Streptophyta</taxon>
        <taxon>Embryophyta</taxon>
        <taxon>Tracheophyta</taxon>
        <taxon>Spermatophyta</taxon>
        <taxon>Magnoliopsida</taxon>
        <taxon>eudicotyledons</taxon>
        <taxon>Gunneridae</taxon>
        <taxon>Pentapetalae</taxon>
        <taxon>asterids</taxon>
        <taxon>lamiids</taxon>
        <taxon>Solanales</taxon>
        <taxon>Solanaceae</taxon>
        <taxon>Solanoideae</taxon>
        <taxon>Solaneae</taxon>
        <taxon>Solanum</taxon>
    </lineage>
</organism>
<name>A0AAV9K1E8_9SOLN</name>
<dbReference type="Proteomes" id="UP001311915">
    <property type="component" value="Unassembled WGS sequence"/>
</dbReference>
<evidence type="ECO:0000313" key="2">
    <source>
        <dbReference type="EMBL" id="KAK4706986.1"/>
    </source>
</evidence>
<protein>
    <submittedName>
        <fullName evidence="2">Uncharacterized protein</fullName>
    </submittedName>
</protein>
<feature type="region of interest" description="Disordered" evidence="1">
    <location>
        <begin position="1"/>
        <end position="27"/>
    </location>
</feature>